<dbReference type="EMBL" id="PKMF04000364">
    <property type="protein sequence ID" value="KAK7835775.1"/>
    <property type="molecule type" value="Genomic_DNA"/>
</dbReference>
<feature type="region of interest" description="Disordered" evidence="1">
    <location>
        <begin position="162"/>
        <end position="181"/>
    </location>
</feature>
<dbReference type="Proteomes" id="UP000237347">
    <property type="component" value="Unassembled WGS sequence"/>
</dbReference>
<organism evidence="2 3">
    <name type="scientific">Quercus suber</name>
    <name type="common">Cork oak</name>
    <dbReference type="NCBI Taxonomy" id="58331"/>
    <lineage>
        <taxon>Eukaryota</taxon>
        <taxon>Viridiplantae</taxon>
        <taxon>Streptophyta</taxon>
        <taxon>Embryophyta</taxon>
        <taxon>Tracheophyta</taxon>
        <taxon>Spermatophyta</taxon>
        <taxon>Magnoliopsida</taxon>
        <taxon>eudicotyledons</taxon>
        <taxon>Gunneridae</taxon>
        <taxon>Pentapetalae</taxon>
        <taxon>rosids</taxon>
        <taxon>fabids</taxon>
        <taxon>Fagales</taxon>
        <taxon>Fagaceae</taxon>
        <taxon>Quercus</taxon>
    </lineage>
</organism>
<dbReference type="AlphaFoldDB" id="A0AAW0K8Y6"/>
<evidence type="ECO:0000256" key="1">
    <source>
        <dbReference type="SAM" id="MobiDB-lite"/>
    </source>
</evidence>
<name>A0AAW0K8Y6_QUESU</name>
<sequence>MRLFYSPIGSHRTQQAAVMIPARCSSPGFSTTNDPILFLAICNIKITFLTASMTASSVRHHSQEPVFSSPLVISTSATVTFSKPFSCSGEEEVVPPKLLKLFVMINNSTGFQGHVKADCHEPDALEISHGQHFLLKTLCMQIGTQSHKNRMPVVHHIRNAEPRPQKRKIKEESRASKTRKAEVNTTLANKLKNEYDQVIHSKPDNYTKFITFMTNNSFTSWFSVEAAQAECKRLEGRKRIAGQCLLLVSQIWGLNALCTAFSLDLWCGGH</sequence>
<reference evidence="2 3" key="1">
    <citation type="journal article" date="2018" name="Sci. Data">
        <title>The draft genome sequence of cork oak.</title>
        <authorList>
            <person name="Ramos A.M."/>
            <person name="Usie A."/>
            <person name="Barbosa P."/>
            <person name="Barros P.M."/>
            <person name="Capote T."/>
            <person name="Chaves I."/>
            <person name="Simoes F."/>
            <person name="Abreu I."/>
            <person name="Carrasquinho I."/>
            <person name="Faro C."/>
            <person name="Guimaraes J.B."/>
            <person name="Mendonca D."/>
            <person name="Nobrega F."/>
            <person name="Rodrigues L."/>
            <person name="Saibo N.J.M."/>
            <person name="Varela M.C."/>
            <person name="Egas C."/>
            <person name="Matos J."/>
            <person name="Miguel C.M."/>
            <person name="Oliveira M.M."/>
            <person name="Ricardo C.P."/>
            <person name="Goncalves S."/>
        </authorList>
    </citation>
    <scope>NUCLEOTIDE SEQUENCE [LARGE SCALE GENOMIC DNA]</scope>
    <source>
        <strain evidence="3">cv. HL8</strain>
    </source>
</reference>
<evidence type="ECO:0000313" key="2">
    <source>
        <dbReference type="EMBL" id="KAK7835775.1"/>
    </source>
</evidence>
<comment type="caution">
    <text evidence="2">The sequence shown here is derived from an EMBL/GenBank/DDBJ whole genome shotgun (WGS) entry which is preliminary data.</text>
</comment>
<proteinExistence type="predicted"/>
<gene>
    <name evidence="2" type="ORF">CFP56_023083</name>
</gene>
<accession>A0AAW0K8Y6</accession>
<evidence type="ECO:0000313" key="3">
    <source>
        <dbReference type="Proteomes" id="UP000237347"/>
    </source>
</evidence>
<protein>
    <submittedName>
        <fullName evidence="2">Uncharacterized protein</fullName>
    </submittedName>
</protein>
<keyword evidence="3" id="KW-1185">Reference proteome</keyword>